<evidence type="ECO:0000256" key="1">
    <source>
        <dbReference type="ARBA" id="ARBA00000851"/>
    </source>
</evidence>
<keyword evidence="9 11" id="KW-0067">ATP-binding</keyword>
<evidence type="ECO:0000256" key="9">
    <source>
        <dbReference type="ARBA" id="ARBA00022840"/>
    </source>
</evidence>
<dbReference type="InterPro" id="IPR055180">
    <property type="entry name" value="HsdR_RecA-like_helicase_dom_2"/>
</dbReference>
<proteinExistence type="inferred from homology"/>
<dbReference type="GO" id="GO:0005524">
    <property type="term" value="F:ATP binding"/>
    <property type="evidence" value="ECO:0007669"/>
    <property type="project" value="UniProtKB-KW"/>
</dbReference>
<dbReference type="Pfam" id="PF12008">
    <property type="entry name" value="EcoR124_C"/>
    <property type="match status" value="1"/>
</dbReference>
<evidence type="ECO:0000313" key="13">
    <source>
        <dbReference type="EMBL" id="KAB8301849.1"/>
    </source>
</evidence>
<dbReference type="CDD" id="cd18800">
    <property type="entry name" value="SF2_C_EcoR124I-like"/>
    <property type="match status" value="1"/>
</dbReference>
<comment type="subunit">
    <text evidence="3 11">The type I restriction/modification system is composed of three polypeptides R, M and S.</text>
</comment>
<evidence type="ECO:0000256" key="10">
    <source>
        <dbReference type="ARBA" id="ARBA00023125"/>
    </source>
</evidence>
<organism evidence="13 14">
    <name type="scientific">Bifidobacterium apri</name>
    <dbReference type="NCBI Taxonomy" id="1769423"/>
    <lineage>
        <taxon>Bacteria</taxon>
        <taxon>Bacillati</taxon>
        <taxon>Actinomycetota</taxon>
        <taxon>Actinomycetes</taxon>
        <taxon>Bifidobacteriales</taxon>
        <taxon>Bifidobacteriaceae</taxon>
        <taxon>Bifidobacterium</taxon>
    </lineage>
</organism>
<evidence type="ECO:0000256" key="5">
    <source>
        <dbReference type="ARBA" id="ARBA00022741"/>
    </source>
</evidence>
<comment type="caution">
    <text evidence="13">The sequence shown here is derived from an EMBL/GenBank/DDBJ whole genome shotgun (WGS) entry which is preliminary data.</text>
</comment>
<keyword evidence="5 11" id="KW-0547">Nucleotide-binding</keyword>
<dbReference type="Gene3D" id="3.40.50.300">
    <property type="entry name" value="P-loop containing nucleotide triphosphate hydrolases"/>
    <property type="match status" value="2"/>
</dbReference>
<comment type="similarity">
    <text evidence="2 11">Belongs to the HsdR family.</text>
</comment>
<evidence type="ECO:0000256" key="2">
    <source>
        <dbReference type="ARBA" id="ARBA00008598"/>
    </source>
</evidence>
<comment type="function">
    <text evidence="11">Subunit R is required for both nuclease and ATPase activities, but not for modification.</text>
</comment>
<accession>A0A6A2VAR9</accession>
<sequence length="1062" mass="121211">MEFIEKPQSELDFEQNLIDYLQHIGGSKQWEYRPDIKTIPGLWKNFREILERNNADKLQGRPLSDQEFAQIQKEIKALSSPFKAGQWIYGVGGVTQVTVQRDDVNGGNVIYLTVFDQDQVGAGNTTYQIVNQVQRHHVQAGTKDCRFDTTLLINGLPIIQIEEKTSSHDALEGLNQIRQYIGCGLYGDIYSTVQILIGMTPTDVRYMANTDADSFNTAFAFHWQDEQRSTPVFGWKEFCNSFLSIPQAHRMATSYMILDNAKNHKNLIVMRPYQVYATKRVLERLRNHTFGTDNQEVGYIWHTTGSGKTISSFKTAWLASRLPNVDKVVFVVDRRALTRQTFDNYQAYDPDYDPEQAVGSDDKQGIISDTANVNDLRRKLRSSSTRHSIIVTSIQKLAKLCKSDAFPTQDNKNVVFIVDEAHRSTNGEMLPQIKKKFPRSAWVGYTGTPAFDGGLTQAAFGDLIHAYTIREAIADKNVLGFHVDFEHTLPDAEIREKVLPVVLKEKYPSWTDKEIDNAIARMSNDEAEDYVDSGVYDNNPQHIEKVVEDIVKKWRNRSENFRYDAILTTHVRSGGSSIPMALAYYREFKKANNRLASEGKRTIKVAVTFSYATDNSSRQFDDNNGLREAIRDYDSMFNTSFAGDELNVDDYFSDIMDRLADKQREGEKLDLVIVVDQLLTGYDAPKVNTLYVDRLLAGANLIQAYSRTNRIEDPHLKPFGHIVNYRYPVVAKKLMDEAISVYANRDSAVVQDTLPEPEPPTPEPNPIIMPAFKEKTKQTADLLAEISNMTDGFRICPPSENEKEHLAQLIMQVSDDVAALKQYPEFDYDHPEQLYNLLDVEKEQYEWTVSTLWRMVAPEPPSPNPVMPSLVFRVEHITDVRVNYDYITKLLADLLNAVHNGDDDVQQRYNELEQQTAAMDNRHQATRVLSTARAALSGQLDNGIVNYPAKPEDMDDVINQHTQETRRHEVLEFKKKWGLVDVTTAQILIDHIIDRHVEGNDDLNQGSELEKLLKGALTRDGNGCYYQHDAEDPEIRSLSRLQYRNKLSGALREFADRMVRDY</sequence>
<reference evidence="13 14" key="1">
    <citation type="submission" date="2019-09" db="EMBL/GenBank/DDBJ databases">
        <title>Characterization of the phylogenetic diversity of two novel species belonging to the genus Bifidobacterium: Bifidobacterium cebidarum sp. nov. and Bifidobacterium leontopitheci sp. nov.</title>
        <authorList>
            <person name="Lugli G.A."/>
            <person name="Duranti S."/>
            <person name="Milani C."/>
            <person name="Turroni F."/>
            <person name="Ventura M."/>
        </authorList>
    </citation>
    <scope>NUCLEOTIDE SEQUENCE [LARGE SCALE GENOMIC DNA]</scope>
    <source>
        <strain evidence="13 14">DSM 100238</strain>
    </source>
</reference>
<dbReference type="PROSITE" id="PS51192">
    <property type="entry name" value="HELICASE_ATP_BIND_1"/>
    <property type="match status" value="1"/>
</dbReference>
<dbReference type="Gene3D" id="3.90.1570.50">
    <property type="match status" value="1"/>
</dbReference>
<dbReference type="RefSeq" id="WP_205730658.1">
    <property type="nucleotide sequence ID" value="NZ_JBHLXF010000037.1"/>
</dbReference>
<evidence type="ECO:0000256" key="6">
    <source>
        <dbReference type="ARBA" id="ARBA00022747"/>
    </source>
</evidence>
<dbReference type="CDD" id="cd18030">
    <property type="entry name" value="DEXHc_RE_I_HsdR"/>
    <property type="match status" value="1"/>
</dbReference>
<dbReference type="EC" id="3.1.21.3" evidence="11"/>
<keyword evidence="7" id="KW-0255">Endonuclease</keyword>
<keyword evidence="4" id="KW-0540">Nuclease</keyword>
<evidence type="ECO:0000256" key="11">
    <source>
        <dbReference type="RuleBase" id="RU364115"/>
    </source>
</evidence>
<dbReference type="AlphaFoldDB" id="A0A6A2VAR9"/>
<dbReference type="REBASE" id="385130">
    <property type="entry name" value="Bap100238ORF169P"/>
</dbReference>
<dbReference type="PANTHER" id="PTHR30195">
    <property type="entry name" value="TYPE I SITE-SPECIFIC DEOXYRIBONUCLEASE PROTEIN SUBUNIT M AND R"/>
    <property type="match status" value="1"/>
</dbReference>
<dbReference type="Pfam" id="PF18766">
    <property type="entry name" value="SWI2_SNF2"/>
    <property type="match status" value="1"/>
</dbReference>
<dbReference type="InterPro" id="IPR027417">
    <property type="entry name" value="P-loop_NTPase"/>
</dbReference>
<keyword evidence="14" id="KW-1185">Reference proteome</keyword>
<dbReference type="Pfam" id="PF04313">
    <property type="entry name" value="HSDR_N"/>
    <property type="match status" value="1"/>
</dbReference>
<protein>
    <recommendedName>
        <fullName evidence="11">Type I restriction enzyme endonuclease subunit</fullName>
        <shortName evidence="11">R protein</shortName>
        <ecNumber evidence="11">3.1.21.3</ecNumber>
    </recommendedName>
</protein>
<keyword evidence="10 11" id="KW-0238">DNA-binding</keyword>
<evidence type="ECO:0000256" key="8">
    <source>
        <dbReference type="ARBA" id="ARBA00022801"/>
    </source>
</evidence>
<dbReference type="NCBIfam" id="TIGR00348">
    <property type="entry name" value="hsdR"/>
    <property type="match status" value="1"/>
</dbReference>
<evidence type="ECO:0000256" key="3">
    <source>
        <dbReference type="ARBA" id="ARBA00011296"/>
    </source>
</evidence>
<dbReference type="SMART" id="SM00487">
    <property type="entry name" value="DEXDc"/>
    <property type="match status" value="1"/>
</dbReference>
<comment type="catalytic activity">
    <reaction evidence="1 11">
        <text>Endonucleolytic cleavage of DNA to give random double-stranded fragments with terminal 5'-phosphates, ATP is simultaneously hydrolyzed.</text>
        <dbReference type="EC" id="3.1.21.3"/>
    </reaction>
</comment>
<dbReference type="InterPro" id="IPR007409">
    <property type="entry name" value="Restrct_endonuc_type1_HsdR_N"/>
</dbReference>
<evidence type="ECO:0000256" key="4">
    <source>
        <dbReference type="ARBA" id="ARBA00022722"/>
    </source>
</evidence>
<name>A0A6A2VAR9_9BIFI</name>
<dbReference type="InterPro" id="IPR022625">
    <property type="entry name" value="TypeI_RM_Rsu_C"/>
</dbReference>
<keyword evidence="8 11" id="KW-0378">Hydrolase</keyword>
<dbReference type="GO" id="GO:0009035">
    <property type="term" value="F:type I site-specific deoxyribonuclease activity"/>
    <property type="evidence" value="ECO:0007669"/>
    <property type="project" value="UniProtKB-EC"/>
</dbReference>
<dbReference type="InterPro" id="IPR040980">
    <property type="entry name" value="SWI2_SNF2"/>
</dbReference>
<dbReference type="CDD" id="cd22332">
    <property type="entry name" value="HsdR_N"/>
    <property type="match status" value="1"/>
</dbReference>
<dbReference type="Pfam" id="PF22679">
    <property type="entry name" value="T1R_D3-like"/>
    <property type="match status" value="1"/>
</dbReference>
<dbReference type="Proteomes" id="UP000440041">
    <property type="component" value="Unassembled WGS sequence"/>
</dbReference>
<dbReference type="SUPFAM" id="SSF52540">
    <property type="entry name" value="P-loop containing nucleoside triphosphate hydrolases"/>
    <property type="match status" value="1"/>
</dbReference>
<dbReference type="InterPro" id="IPR051268">
    <property type="entry name" value="Type-I_R_enzyme_R_subunit"/>
</dbReference>
<dbReference type="GO" id="GO:0003677">
    <property type="term" value="F:DNA binding"/>
    <property type="evidence" value="ECO:0007669"/>
    <property type="project" value="UniProtKB-KW"/>
</dbReference>
<gene>
    <name evidence="13" type="ORF">DSM100238_0168</name>
</gene>
<evidence type="ECO:0000313" key="14">
    <source>
        <dbReference type="Proteomes" id="UP000440041"/>
    </source>
</evidence>
<dbReference type="InterPro" id="IPR004473">
    <property type="entry name" value="Restrct_endonuc_typeI_HsdR"/>
</dbReference>
<dbReference type="InterPro" id="IPR014001">
    <property type="entry name" value="Helicase_ATP-bd"/>
</dbReference>
<dbReference type="EMBL" id="WBSO01000001">
    <property type="protein sequence ID" value="KAB8301849.1"/>
    <property type="molecule type" value="Genomic_DNA"/>
</dbReference>
<feature type="domain" description="Helicase ATP-binding" evidence="12">
    <location>
        <begin position="289"/>
        <end position="449"/>
    </location>
</feature>
<evidence type="ECO:0000259" key="12">
    <source>
        <dbReference type="PROSITE" id="PS51192"/>
    </source>
</evidence>
<evidence type="ECO:0000256" key="7">
    <source>
        <dbReference type="ARBA" id="ARBA00022759"/>
    </source>
</evidence>
<dbReference type="PANTHER" id="PTHR30195:SF16">
    <property type="entry name" value="TYPE I RESTRICTION ENZYME ENDONUCLEASE SUBUNIT"/>
    <property type="match status" value="1"/>
</dbReference>
<keyword evidence="6 11" id="KW-0680">Restriction system</keyword>
<dbReference type="GO" id="GO:0009307">
    <property type="term" value="P:DNA restriction-modification system"/>
    <property type="evidence" value="ECO:0007669"/>
    <property type="project" value="UniProtKB-KW"/>
</dbReference>